<dbReference type="PANTHER" id="PTHR43284">
    <property type="entry name" value="ASPARAGINE SYNTHETASE (GLUTAMINE-HYDROLYZING)"/>
    <property type="match status" value="1"/>
</dbReference>
<evidence type="ECO:0000256" key="4">
    <source>
        <dbReference type="ARBA" id="ARBA00022741"/>
    </source>
</evidence>
<reference evidence="12 13" key="1">
    <citation type="submission" date="2019-03" db="EMBL/GenBank/DDBJ databases">
        <title>Genomic Encyclopedia of Type Strains, Phase IV (KMG-IV): sequencing the most valuable type-strain genomes for metagenomic binning, comparative biology and taxonomic classification.</title>
        <authorList>
            <person name="Goeker M."/>
        </authorList>
    </citation>
    <scope>NUCLEOTIDE SEQUENCE [LARGE SCALE GENOMIC DNA]</scope>
    <source>
        <strain evidence="12 13">DSM 101688</strain>
    </source>
</reference>
<evidence type="ECO:0000256" key="1">
    <source>
        <dbReference type="ARBA" id="ARBA00005187"/>
    </source>
</evidence>
<dbReference type="Gene3D" id="3.40.50.620">
    <property type="entry name" value="HUPs"/>
    <property type="match status" value="1"/>
</dbReference>
<dbReference type="InterPro" id="IPR001962">
    <property type="entry name" value="Asn_synthase"/>
</dbReference>
<keyword evidence="8" id="KW-0061">Asparagine biosynthesis</keyword>
<dbReference type="InterPro" id="IPR033738">
    <property type="entry name" value="AsnB_N"/>
</dbReference>
<dbReference type="InterPro" id="IPR029055">
    <property type="entry name" value="Ntn_hydrolases_N"/>
</dbReference>
<keyword evidence="5 9" id="KW-0067">ATP-binding</keyword>
<organism evidence="12 13">
    <name type="scientific">Varunaivibrio sulfuroxidans</name>
    <dbReference type="NCBI Taxonomy" id="1773489"/>
    <lineage>
        <taxon>Bacteria</taxon>
        <taxon>Pseudomonadati</taxon>
        <taxon>Pseudomonadota</taxon>
        <taxon>Alphaproteobacteria</taxon>
        <taxon>Rhodospirillales</taxon>
        <taxon>Magnetovibrionaceae</taxon>
        <taxon>Varunaivibrio</taxon>
    </lineage>
</organism>
<feature type="binding site" evidence="9">
    <location>
        <begin position="380"/>
        <end position="381"/>
    </location>
    <ligand>
        <name>ATP</name>
        <dbReference type="ChEBI" id="CHEBI:30616"/>
    </ligand>
</feature>
<dbReference type="SUPFAM" id="SSF56235">
    <property type="entry name" value="N-terminal nucleophile aminohydrolases (Ntn hydrolases)"/>
    <property type="match status" value="1"/>
</dbReference>
<dbReference type="InterPro" id="IPR051786">
    <property type="entry name" value="ASN_synthetase/amidase"/>
</dbReference>
<dbReference type="NCBIfam" id="TIGR01536">
    <property type="entry name" value="asn_synth_AEB"/>
    <property type="match status" value="1"/>
</dbReference>
<dbReference type="PANTHER" id="PTHR43284:SF1">
    <property type="entry name" value="ASPARAGINE SYNTHETASE"/>
    <property type="match status" value="1"/>
</dbReference>
<dbReference type="GO" id="GO:0004066">
    <property type="term" value="F:asparagine synthase (glutamine-hydrolyzing) activity"/>
    <property type="evidence" value="ECO:0007669"/>
    <property type="project" value="UniProtKB-EC"/>
</dbReference>
<dbReference type="RefSeq" id="WP_132939055.1">
    <property type="nucleotide sequence ID" value="NZ_CP119676.1"/>
</dbReference>
<sequence length="612" mass="66859">MCGIAGVMTKAAAIPGEAQLDALGRALAHRGPDGAGRYRGAGVALVQTRLSIIDIEGGDQPLYADRTGGSRGGAGGDDDVVLIANGEIYNYIELRATLGEERFKTRSDCEPPLLLYLRDGVDFARHLRGMYAIAIYDPRGGSAAGGRLVLSRDPFGVKPLYYVENEDGFAFASEPQALLAAGLCPRAENPRARDELLNLQFTTGMQTAFAGIRRVAPGETLVVEGGRITVRHRIAALPEGGPRRTGKGAALRDLDDGLNEAVAVHQRADVPYGMFLSGGIDSSVLLAMMSRLNEQPVTAFTAGFRDAEGAGVHDERDHARALAKSMRAHHVEVEFGADDFWTLLPRIARAMDDPAADYAILPTWKLAQTARENGIKVVLSGEGGDETFAGYGRYRTACRTWPFARAMRRKGIVQELGILRHEDTARTWRAGMARAEMEAALKGRTRLQIAQAVDCADWLPGDLLTKLDRCLMAHGIEGRVPFLDPKLAAFAFTLPDHLKMHKGLGKWLLRRWLETGLPGARPFERKRGFTVPVGAWIARRGDELGDLVARQDAILEIFRPDAVRRLFAHSDRQKLGKAAWTILFYALWRRVHIEGKNADGDVFEVLSDGLAP</sequence>
<dbReference type="Pfam" id="PF13537">
    <property type="entry name" value="GATase_7"/>
    <property type="match status" value="1"/>
</dbReference>
<proteinExistence type="inferred from homology"/>
<dbReference type="PROSITE" id="PS51278">
    <property type="entry name" value="GATASE_TYPE_2"/>
    <property type="match status" value="1"/>
</dbReference>
<dbReference type="EC" id="6.3.5.4" evidence="3"/>
<evidence type="ECO:0000256" key="5">
    <source>
        <dbReference type="ARBA" id="ARBA00022840"/>
    </source>
</evidence>
<feature type="binding site" evidence="9">
    <location>
        <position position="108"/>
    </location>
    <ligand>
        <name>L-glutamine</name>
        <dbReference type="ChEBI" id="CHEBI:58359"/>
    </ligand>
</feature>
<evidence type="ECO:0000256" key="10">
    <source>
        <dbReference type="PIRSR" id="PIRSR001589-3"/>
    </source>
</evidence>
<feature type="site" description="Important for beta-aspartyl-AMP intermediate formation" evidence="10">
    <location>
        <position position="382"/>
    </location>
</feature>
<protein>
    <recommendedName>
        <fullName evidence="3">asparagine synthase (glutamine-hydrolyzing)</fullName>
        <ecNumber evidence="3">6.3.5.4</ecNumber>
    </recommendedName>
</protein>
<dbReference type="InterPro" id="IPR006426">
    <property type="entry name" value="Asn_synth_AEB"/>
</dbReference>
<name>A0A4R3J9I0_9PROT</name>
<dbReference type="InterPro" id="IPR017932">
    <property type="entry name" value="GATase_2_dom"/>
</dbReference>
<dbReference type="GO" id="GO:0005829">
    <property type="term" value="C:cytosol"/>
    <property type="evidence" value="ECO:0007669"/>
    <property type="project" value="TreeGrafter"/>
</dbReference>
<keyword evidence="13" id="KW-1185">Reference proteome</keyword>
<keyword evidence="6 8" id="KW-0315">Glutamine amidotransferase</keyword>
<evidence type="ECO:0000256" key="6">
    <source>
        <dbReference type="ARBA" id="ARBA00022962"/>
    </source>
</evidence>
<evidence type="ECO:0000256" key="8">
    <source>
        <dbReference type="PIRSR" id="PIRSR001589-1"/>
    </source>
</evidence>
<dbReference type="PIRSF" id="PIRSF001589">
    <property type="entry name" value="Asn_synthetase_glu-h"/>
    <property type="match status" value="1"/>
</dbReference>
<evidence type="ECO:0000259" key="11">
    <source>
        <dbReference type="PROSITE" id="PS51278"/>
    </source>
</evidence>
<dbReference type="Pfam" id="PF00733">
    <property type="entry name" value="Asn_synthase"/>
    <property type="match status" value="1"/>
</dbReference>
<keyword evidence="4 9" id="KW-0547">Nucleotide-binding</keyword>
<dbReference type="GO" id="GO:0006529">
    <property type="term" value="P:asparagine biosynthetic process"/>
    <property type="evidence" value="ECO:0007669"/>
    <property type="project" value="UniProtKB-KW"/>
</dbReference>
<dbReference type="EMBL" id="SLZW01000005">
    <property type="protein sequence ID" value="TCS62609.1"/>
    <property type="molecule type" value="Genomic_DNA"/>
</dbReference>
<accession>A0A4R3J9I0</accession>
<keyword evidence="8" id="KW-0028">Amino-acid biosynthesis</keyword>
<feature type="active site" description="For GATase activity" evidence="8">
    <location>
        <position position="2"/>
    </location>
</feature>
<evidence type="ECO:0000313" key="12">
    <source>
        <dbReference type="EMBL" id="TCS62609.1"/>
    </source>
</evidence>
<dbReference type="Proteomes" id="UP000295304">
    <property type="component" value="Unassembled WGS sequence"/>
</dbReference>
<dbReference type="CDD" id="cd01991">
    <property type="entry name" value="Asn_synthase_B_C"/>
    <property type="match status" value="1"/>
</dbReference>
<dbReference type="CDD" id="cd00712">
    <property type="entry name" value="AsnB"/>
    <property type="match status" value="1"/>
</dbReference>
<comment type="similarity">
    <text evidence="2">Belongs to the asparagine synthetase family.</text>
</comment>
<gene>
    <name evidence="12" type="ORF">EDD55_105156</name>
</gene>
<dbReference type="SUPFAM" id="SSF52402">
    <property type="entry name" value="Adenine nucleotide alpha hydrolases-like"/>
    <property type="match status" value="1"/>
</dbReference>
<comment type="catalytic activity">
    <reaction evidence="7">
        <text>L-aspartate + L-glutamine + ATP + H2O = L-asparagine + L-glutamate + AMP + diphosphate + H(+)</text>
        <dbReference type="Rhea" id="RHEA:12228"/>
        <dbReference type="ChEBI" id="CHEBI:15377"/>
        <dbReference type="ChEBI" id="CHEBI:15378"/>
        <dbReference type="ChEBI" id="CHEBI:29985"/>
        <dbReference type="ChEBI" id="CHEBI:29991"/>
        <dbReference type="ChEBI" id="CHEBI:30616"/>
        <dbReference type="ChEBI" id="CHEBI:33019"/>
        <dbReference type="ChEBI" id="CHEBI:58048"/>
        <dbReference type="ChEBI" id="CHEBI:58359"/>
        <dbReference type="ChEBI" id="CHEBI:456215"/>
        <dbReference type="EC" id="6.3.5.4"/>
    </reaction>
</comment>
<dbReference type="Gene3D" id="3.60.20.10">
    <property type="entry name" value="Glutamine Phosphoribosylpyrophosphate, subunit 1, domain 1"/>
    <property type="match status" value="1"/>
</dbReference>
<dbReference type="AlphaFoldDB" id="A0A4R3J9I0"/>
<evidence type="ECO:0000256" key="3">
    <source>
        <dbReference type="ARBA" id="ARBA00012737"/>
    </source>
</evidence>
<evidence type="ECO:0000313" key="13">
    <source>
        <dbReference type="Proteomes" id="UP000295304"/>
    </source>
</evidence>
<feature type="domain" description="Glutamine amidotransferase type-2" evidence="11">
    <location>
        <begin position="2"/>
        <end position="226"/>
    </location>
</feature>
<evidence type="ECO:0000256" key="2">
    <source>
        <dbReference type="ARBA" id="ARBA00005752"/>
    </source>
</evidence>
<evidence type="ECO:0000256" key="9">
    <source>
        <dbReference type="PIRSR" id="PIRSR001589-2"/>
    </source>
</evidence>
<evidence type="ECO:0000256" key="7">
    <source>
        <dbReference type="ARBA" id="ARBA00048741"/>
    </source>
</evidence>
<dbReference type="OrthoDB" id="9763290at2"/>
<comment type="caution">
    <text evidence="12">The sequence shown here is derived from an EMBL/GenBank/DDBJ whole genome shotgun (WGS) entry which is preliminary data.</text>
</comment>
<comment type="pathway">
    <text evidence="1">Amino-acid biosynthesis; L-asparagine biosynthesis; L-asparagine from L-aspartate (L-Gln route): step 1/1.</text>
</comment>
<dbReference type="GO" id="GO:0005524">
    <property type="term" value="F:ATP binding"/>
    <property type="evidence" value="ECO:0007669"/>
    <property type="project" value="UniProtKB-KW"/>
</dbReference>
<dbReference type="InterPro" id="IPR014729">
    <property type="entry name" value="Rossmann-like_a/b/a_fold"/>
</dbReference>